<dbReference type="PANTHER" id="PTHR43586:SF8">
    <property type="entry name" value="CYSTEINE DESULFURASE 1, CHLOROPLASTIC"/>
    <property type="match status" value="1"/>
</dbReference>
<dbReference type="InterPro" id="IPR015424">
    <property type="entry name" value="PyrdxlP-dep_Trfase"/>
</dbReference>
<comment type="caution">
    <text evidence="8">The sequence shown here is derived from an EMBL/GenBank/DDBJ whole genome shotgun (WGS) entry which is preliminary data.</text>
</comment>
<dbReference type="Gene3D" id="3.90.1150.10">
    <property type="entry name" value="Aspartate Aminotransferase, domain 1"/>
    <property type="match status" value="1"/>
</dbReference>
<evidence type="ECO:0000256" key="1">
    <source>
        <dbReference type="ARBA" id="ARBA00001933"/>
    </source>
</evidence>
<dbReference type="NCBIfam" id="TIGR01979">
    <property type="entry name" value="sufS"/>
    <property type="match status" value="1"/>
</dbReference>
<evidence type="ECO:0000256" key="6">
    <source>
        <dbReference type="ARBA" id="ARBA00050776"/>
    </source>
</evidence>
<dbReference type="InterPro" id="IPR015422">
    <property type="entry name" value="PyrdxlP-dep_Trfase_small"/>
</dbReference>
<dbReference type="GO" id="GO:0030170">
    <property type="term" value="F:pyridoxal phosphate binding"/>
    <property type="evidence" value="ECO:0007669"/>
    <property type="project" value="InterPro"/>
</dbReference>
<evidence type="ECO:0000256" key="4">
    <source>
        <dbReference type="ARBA" id="ARBA00022679"/>
    </source>
</evidence>
<name>A0A0G1YGH6_9BACT</name>
<dbReference type="GO" id="GO:0006534">
    <property type="term" value="P:cysteine metabolic process"/>
    <property type="evidence" value="ECO:0007669"/>
    <property type="project" value="InterPro"/>
</dbReference>
<dbReference type="Pfam" id="PF00266">
    <property type="entry name" value="Aminotran_5"/>
    <property type="match status" value="1"/>
</dbReference>
<evidence type="ECO:0000259" key="7">
    <source>
        <dbReference type="Pfam" id="PF00266"/>
    </source>
</evidence>
<dbReference type="PATRIC" id="fig|1619044.3.peg.546"/>
<dbReference type="InterPro" id="IPR000192">
    <property type="entry name" value="Aminotrans_V_dom"/>
</dbReference>
<gene>
    <name evidence="8" type="ORF">UY92_C0006G0104</name>
</gene>
<dbReference type="PANTHER" id="PTHR43586">
    <property type="entry name" value="CYSTEINE DESULFURASE"/>
    <property type="match status" value="1"/>
</dbReference>
<comment type="catalytic activity">
    <reaction evidence="6">
        <text>(sulfur carrier)-H + L-cysteine = (sulfur carrier)-SH + L-alanine</text>
        <dbReference type="Rhea" id="RHEA:43892"/>
        <dbReference type="Rhea" id="RHEA-COMP:14737"/>
        <dbReference type="Rhea" id="RHEA-COMP:14739"/>
        <dbReference type="ChEBI" id="CHEBI:29917"/>
        <dbReference type="ChEBI" id="CHEBI:35235"/>
        <dbReference type="ChEBI" id="CHEBI:57972"/>
        <dbReference type="ChEBI" id="CHEBI:64428"/>
        <dbReference type="EC" id="2.8.1.7"/>
    </reaction>
</comment>
<proteinExistence type="inferred from homology"/>
<comment type="cofactor">
    <cofactor evidence="1">
        <name>pyridoxal 5'-phosphate</name>
        <dbReference type="ChEBI" id="CHEBI:597326"/>
    </cofactor>
</comment>
<dbReference type="Gene3D" id="3.40.640.10">
    <property type="entry name" value="Type I PLP-dependent aspartate aminotransferase-like (Major domain)"/>
    <property type="match status" value="1"/>
</dbReference>
<feature type="domain" description="Aminotransferase class V" evidence="7">
    <location>
        <begin position="24"/>
        <end position="390"/>
    </location>
</feature>
<evidence type="ECO:0000256" key="3">
    <source>
        <dbReference type="ARBA" id="ARBA00012239"/>
    </source>
</evidence>
<dbReference type="EC" id="2.8.1.7" evidence="3"/>
<dbReference type="AlphaFoldDB" id="A0A0G1YGH6"/>
<evidence type="ECO:0000313" key="9">
    <source>
        <dbReference type="Proteomes" id="UP000033870"/>
    </source>
</evidence>
<dbReference type="CDD" id="cd06453">
    <property type="entry name" value="SufS_like"/>
    <property type="match status" value="1"/>
</dbReference>
<dbReference type="SUPFAM" id="SSF53383">
    <property type="entry name" value="PLP-dependent transferases"/>
    <property type="match status" value="1"/>
</dbReference>
<dbReference type="EMBL" id="LCRX01000006">
    <property type="protein sequence ID" value="KKW42543.1"/>
    <property type="molecule type" value="Genomic_DNA"/>
</dbReference>
<keyword evidence="5" id="KW-0663">Pyridoxal phosphate</keyword>
<dbReference type="InterPro" id="IPR010970">
    <property type="entry name" value="Cys_dSase_SufS"/>
</dbReference>
<sequence length="403" mass="43700">MNLMTGTAAKQHFALFARHPHLAYLDNAASTQTPQAVVGAMASYYTGYRANIHRGVYELSALATGRYENARGALARFINASADEIIFTSGTTAGLNWLALRLTQKFTSRDNVVLTRLEHHANLVPWQQAAKERGFSLRFVELTPGYEIDLASARTLIDENTKVVGFALVSNTLGTISPARELIALAHERGALTIVDAAQAAAHLPLDVRDLEADFVAFSGHKMYGPTGSGVLFGRREHLRRLEPLFYGGEMVSHVTYETAEWAGIPERFEAGTPAIAEAIGLGAAAEFITGLDLAAIRAHETRLTEYALEKVGKEVKIIGPADISRRTGVVSFVIKGAHPHDIADILDKHGVVVRAGHHCTMPLMRYLGLTGATRASLGVYSTAEDIDRLVEGVRYAKKVLCA</sequence>
<evidence type="ECO:0000256" key="5">
    <source>
        <dbReference type="ARBA" id="ARBA00022898"/>
    </source>
</evidence>
<accession>A0A0G1YGH6</accession>
<evidence type="ECO:0000313" key="8">
    <source>
        <dbReference type="EMBL" id="KKW42543.1"/>
    </source>
</evidence>
<keyword evidence="4" id="KW-0808">Transferase</keyword>
<evidence type="ECO:0000256" key="2">
    <source>
        <dbReference type="ARBA" id="ARBA00010447"/>
    </source>
</evidence>
<dbReference type="InterPro" id="IPR015421">
    <property type="entry name" value="PyrdxlP-dep_Trfase_major"/>
</dbReference>
<dbReference type="GO" id="GO:0031071">
    <property type="term" value="F:cysteine desulfurase activity"/>
    <property type="evidence" value="ECO:0007669"/>
    <property type="project" value="UniProtKB-EC"/>
</dbReference>
<comment type="similarity">
    <text evidence="2">Belongs to the class-V pyridoxal-phosphate-dependent aminotransferase family. Csd subfamily.</text>
</comment>
<organism evidence="8 9">
    <name type="scientific">Candidatus Magasanikbacteria bacterium GW2011_GWA2_56_11</name>
    <dbReference type="NCBI Taxonomy" id="1619044"/>
    <lineage>
        <taxon>Bacteria</taxon>
        <taxon>Candidatus Magasanikiibacteriota</taxon>
    </lineage>
</organism>
<protein>
    <recommendedName>
        <fullName evidence="3">cysteine desulfurase</fullName>
        <ecNumber evidence="3">2.8.1.7</ecNumber>
    </recommendedName>
</protein>
<dbReference type="Proteomes" id="UP000033870">
    <property type="component" value="Unassembled WGS sequence"/>
</dbReference>
<reference evidence="8 9" key="1">
    <citation type="journal article" date="2015" name="Nature">
        <title>rRNA introns, odd ribosomes, and small enigmatic genomes across a large radiation of phyla.</title>
        <authorList>
            <person name="Brown C.T."/>
            <person name="Hug L.A."/>
            <person name="Thomas B.C."/>
            <person name="Sharon I."/>
            <person name="Castelle C.J."/>
            <person name="Singh A."/>
            <person name="Wilkins M.J."/>
            <person name="Williams K.H."/>
            <person name="Banfield J.F."/>
        </authorList>
    </citation>
    <scope>NUCLEOTIDE SEQUENCE [LARGE SCALE GENOMIC DNA]</scope>
</reference>
<dbReference type="STRING" id="1619044.UY92_C0006G0104"/>